<accession>A0A6M3M307</accession>
<evidence type="ECO:0000313" key="1">
    <source>
        <dbReference type="EMBL" id="QJB02037.1"/>
    </source>
</evidence>
<dbReference type="EMBL" id="MT143753">
    <property type="protein sequence ID" value="QJB02037.1"/>
    <property type="molecule type" value="Genomic_DNA"/>
</dbReference>
<organism evidence="1">
    <name type="scientific">viral metagenome</name>
    <dbReference type="NCBI Taxonomy" id="1070528"/>
    <lineage>
        <taxon>unclassified sequences</taxon>
        <taxon>metagenomes</taxon>
        <taxon>organismal metagenomes</taxon>
    </lineage>
</organism>
<dbReference type="AlphaFoldDB" id="A0A6M3M307"/>
<protein>
    <submittedName>
        <fullName evidence="1">Uncharacterized protein</fullName>
    </submittedName>
</protein>
<sequence>MVLEVTNVSLIQFKDHEIKEESIPPRMLKEIDSKDLILPVVLRCGAVDYTLGTILRTRRGRDEVFGDLSLEISGSLEYEVIKNEKGETTGVKPKKFVYVKE</sequence>
<name>A0A6M3M307_9ZZZZ</name>
<gene>
    <name evidence="1" type="ORF">MM171B01541_0016</name>
</gene>
<reference evidence="1" key="1">
    <citation type="submission" date="2020-03" db="EMBL/GenBank/DDBJ databases">
        <title>The deep terrestrial virosphere.</title>
        <authorList>
            <person name="Holmfeldt K."/>
            <person name="Nilsson E."/>
            <person name="Simone D."/>
            <person name="Lopez-Fernandez M."/>
            <person name="Wu X."/>
            <person name="de Brujin I."/>
            <person name="Lundin D."/>
            <person name="Andersson A."/>
            <person name="Bertilsson S."/>
            <person name="Dopson M."/>
        </authorList>
    </citation>
    <scope>NUCLEOTIDE SEQUENCE</scope>
    <source>
        <strain evidence="1">MM171B01541</strain>
    </source>
</reference>
<proteinExistence type="predicted"/>